<keyword evidence="6 11" id="KW-0133">Cell shape</keyword>
<keyword evidence="5 11" id="KW-0812">Transmembrane</keyword>
<evidence type="ECO:0000256" key="4">
    <source>
        <dbReference type="ARBA" id="ARBA00022679"/>
    </source>
</evidence>
<evidence type="ECO:0000256" key="9">
    <source>
        <dbReference type="ARBA" id="ARBA00023136"/>
    </source>
</evidence>
<comment type="function">
    <text evidence="11">Peptidoglycan polymerase that is essential for cell wall elongation.</text>
</comment>
<evidence type="ECO:0000256" key="8">
    <source>
        <dbReference type="ARBA" id="ARBA00022989"/>
    </source>
</evidence>
<feature type="transmembrane region" description="Helical" evidence="11">
    <location>
        <begin position="128"/>
        <end position="147"/>
    </location>
</feature>
<reference evidence="12" key="1">
    <citation type="submission" date="2020-07" db="EMBL/GenBank/DDBJ databases">
        <title>Huge and variable diversity of episymbiotic CPR bacteria and DPANN archaea in groundwater ecosystems.</title>
        <authorList>
            <person name="He C.Y."/>
            <person name="Keren R."/>
            <person name="Whittaker M."/>
            <person name="Farag I.F."/>
            <person name="Doudna J."/>
            <person name="Cate J.H.D."/>
            <person name="Banfield J.F."/>
        </authorList>
    </citation>
    <scope>NUCLEOTIDE SEQUENCE</scope>
    <source>
        <strain evidence="12">NC_groundwater_1664_Pr3_B-0.1um_52_9</strain>
    </source>
</reference>
<evidence type="ECO:0000313" key="13">
    <source>
        <dbReference type="Proteomes" id="UP000807825"/>
    </source>
</evidence>
<name>A0A9D6V010_9BACT</name>
<dbReference type="HAMAP" id="MF_02079">
    <property type="entry name" value="PGT_RodA"/>
    <property type="match status" value="1"/>
</dbReference>
<keyword evidence="9 11" id="KW-0472">Membrane</keyword>
<dbReference type="GO" id="GO:0071555">
    <property type="term" value="P:cell wall organization"/>
    <property type="evidence" value="ECO:0007669"/>
    <property type="project" value="UniProtKB-KW"/>
</dbReference>
<comment type="subcellular location">
    <subcellularLocation>
        <location evidence="11">Cell membrane</location>
        <topology evidence="11">Multi-pass membrane protein</topology>
    </subcellularLocation>
    <subcellularLocation>
        <location evidence="1">Membrane</location>
        <topology evidence="1">Multi-pass membrane protein</topology>
    </subcellularLocation>
</comment>
<evidence type="ECO:0000256" key="1">
    <source>
        <dbReference type="ARBA" id="ARBA00004141"/>
    </source>
</evidence>
<feature type="transmembrane region" description="Helical" evidence="11">
    <location>
        <begin position="296"/>
        <end position="318"/>
    </location>
</feature>
<organism evidence="12 13">
    <name type="scientific">Desulfomonile tiedjei</name>
    <dbReference type="NCBI Taxonomy" id="2358"/>
    <lineage>
        <taxon>Bacteria</taxon>
        <taxon>Pseudomonadati</taxon>
        <taxon>Thermodesulfobacteriota</taxon>
        <taxon>Desulfomonilia</taxon>
        <taxon>Desulfomonilales</taxon>
        <taxon>Desulfomonilaceae</taxon>
        <taxon>Desulfomonile</taxon>
    </lineage>
</organism>
<keyword evidence="4 11" id="KW-0808">Transferase</keyword>
<evidence type="ECO:0000256" key="10">
    <source>
        <dbReference type="ARBA" id="ARBA00023316"/>
    </source>
</evidence>
<evidence type="ECO:0000256" key="7">
    <source>
        <dbReference type="ARBA" id="ARBA00022984"/>
    </source>
</evidence>
<feature type="transmembrane region" description="Helical" evidence="11">
    <location>
        <begin position="153"/>
        <end position="169"/>
    </location>
</feature>
<dbReference type="GO" id="GO:0008360">
    <property type="term" value="P:regulation of cell shape"/>
    <property type="evidence" value="ECO:0007669"/>
    <property type="project" value="UniProtKB-KW"/>
</dbReference>
<dbReference type="PANTHER" id="PTHR30474:SF1">
    <property type="entry name" value="PEPTIDOGLYCAN GLYCOSYLTRANSFERASE MRDB"/>
    <property type="match status" value="1"/>
</dbReference>
<dbReference type="GO" id="GO:0008955">
    <property type="term" value="F:peptidoglycan glycosyltransferase activity"/>
    <property type="evidence" value="ECO:0007669"/>
    <property type="project" value="UniProtKB-UniRule"/>
</dbReference>
<evidence type="ECO:0000256" key="6">
    <source>
        <dbReference type="ARBA" id="ARBA00022960"/>
    </source>
</evidence>
<comment type="catalytic activity">
    <reaction evidence="11">
        <text>[GlcNAc-(1-&gt;4)-Mur2Ac(oyl-L-Ala-gamma-D-Glu-L-Lys-D-Ala-D-Ala)](n)-di-trans,octa-cis-undecaprenyl diphosphate + beta-D-GlcNAc-(1-&gt;4)-Mur2Ac(oyl-L-Ala-gamma-D-Glu-L-Lys-D-Ala-D-Ala)-di-trans,octa-cis-undecaprenyl diphosphate = [GlcNAc-(1-&gt;4)-Mur2Ac(oyl-L-Ala-gamma-D-Glu-L-Lys-D-Ala-D-Ala)](n+1)-di-trans,octa-cis-undecaprenyl diphosphate + di-trans,octa-cis-undecaprenyl diphosphate + H(+)</text>
        <dbReference type="Rhea" id="RHEA:23708"/>
        <dbReference type="Rhea" id="RHEA-COMP:9602"/>
        <dbReference type="Rhea" id="RHEA-COMP:9603"/>
        <dbReference type="ChEBI" id="CHEBI:15378"/>
        <dbReference type="ChEBI" id="CHEBI:58405"/>
        <dbReference type="ChEBI" id="CHEBI:60033"/>
        <dbReference type="ChEBI" id="CHEBI:78435"/>
        <dbReference type="EC" id="2.4.99.28"/>
    </reaction>
</comment>
<accession>A0A9D6V010</accession>
<dbReference type="EC" id="2.4.99.28" evidence="11"/>
<evidence type="ECO:0000256" key="5">
    <source>
        <dbReference type="ARBA" id="ARBA00022692"/>
    </source>
</evidence>
<dbReference type="AlphaFoldDB" id="A0A9D6V010"/>
<comment type="pathway">
    <text evidence="11">Cell wall biogenesis; peptidoglycan biosynthesis.</text>
</comment>
<dbReference type="EMBL" id="JACRDE010000169">
    <property type="protein sequence ID" value="MBI5249004.1"/>
    <property type="molecule type" value="Genomic_DNA"/>
</dbReference>
<keyword evidence="3 11" id="KW-0328">Glycosyltransferase</keyword>
<feature type="transmembrane region" description="Helical" evidence="11">
    <location>
        <begin position="63"/>
        <end position="82"/>
    </location>
</feature>
<evidence type="ECO:0000313" key="12">
    <source>
        <dbReference type="EMBL" id="MBI5249004.1"/>
    </source>
</evidence>
<dbReference type="GO" id="GO:0015648">
    <property type="term" value="F:lipid-linked peptidoglycan transporter activity"/>
    <property type="evidence" value="ECO:0007669"/>
    <property type="project" value="TreeGrafter"/>
</dbReference>
<dbReference type="NCBIfam" id="NF037961">
    <property type="entry name" value="RodA_shape"/>
    <property type="match status" value="1"/>
</dbReference>
<proteinExistence type="inferred from homology"/>
<evidence type="ECO:0000256" key="2">
    <source>
        <dbReference type="ARBA" id="ARBA00022475"/>
    </source>
</evidence>
<dbReference type="InterPro" id="IPR018365">
    <property type="entry name" value="Cell_cycle_FtsW-rel_CS"/>
</dbReference>
<feature type="transmembrane region" description="Helical" evidence="11">
    <location>
        <begin position="174"/>
        <end position="193"/>
    </location>
</feature>
<evidence type="ECO:0000256" key="3">
    <source>
        <dbReference type="ARBA" id="ARBA00022676"/>
    </source>
</evidence>
<keyword evidence="2 11" id="KW-1003">Cell membrane</keyword>
<comment type="similarity">
    <text evidence="11">Belongs to the SEDS family. MrdB/RodA subfamily.</text>
</comment>
<sequence length="360" mass="39095">MKLPLIFLSMVLSGIGLALIFSATAPMGEAGRSFVIRQMTWCSLGLVLMAVFLLFDYRILERWALWIYIIVVAALIAVWAVGKVTAGSRRWIEIGMMRFQPSEFAKLAVVIILAKCFQNGAGKAGYRWIEVAQGLMLAAVPMVLVLIQPDLGTAGVIFIIAVSVILFAVADKRILVWAGGVVLGLIPILLLVGDRLLLDYQRKRILTFLNPDSDPLGAGYHILQSQIAIGSGGILGKGFLKGTQNQLMFLPVKHTDFIFSILAEEWGFVGSFAVLLLFTIMFFMGLGVAGKARDSFGAILAFGCTAVLFWHVVINVAMVMGLLPVVGVPLIFLSYGGSSLLASFLAIAILVNVSMRRFSY</sequence>
<dbReference type="GO" id="GO:0032153">
    <property type="term" value="C:cell division site"/>
    <property type="evidence" value="ECO:0007669"/>
    <property type="project" value="TreeGrafter"/>
</dbReference>
<dbReference type="PANTHER" id="PTHR30474">
    <property type="entry name" value="CELL CYCLE PROTEIN"/>
    <property type="match status" value="1"/>
</dbReference>
<dbReference type="NCBIfam" id="TIGR02210">
    <property type="entry name" value="rodA_shape"/>
    <property type="match status" value="1"/>
</dbReference>
<dbReference type="InterPro" id="IPR001182">
    <property type="entry name" value="FtsW/RodA"/>
</dbReference>
<dbReference type="GO" id="GO:0051301">
    <property type="term" value="P:cell division"/>
    <property type="evidence" value="ECO:0007669"/>
    <property type="project" value="InterPro"/>
</dbReference>
<evidence type="ECO:0000256" key="11">
    <source>
        <dbReference type="HAMAP-Rule" id="MF_02079"/>
    </source>
</evidence>
<feature type="transmembrane region" description="Helical" evidence="11">
    <location>
        <begin position="39"/>
        <end position="57"/>
    </location>
</feature>
<keyword evidence="8 11" id="KW-1133">Transmembrane helix</keyword>
<dbReference type="GO" id="GO:0009252">
    <property type="term" value="P:peptidoglycan biosynthetic process"/>
    <property type="evidence" value="ECO:0007669"/>
    <property type="project" value="UniProtKB-UniRule"/>
</dbReference>
<dbReference type="Pfam" id="PF01098">
    <property type="entry name" value="FTSW_RODA_SPOVE"/>
    <property type="match status" value="1"/>
</dbReference>
<dbReference type="GO" id="GO:0005886">
    <property type="term" value="C:plasma membrane"/>
    <property type="evidence" value="ECO:0007669"/>
    <property type="project" value="UniProtKB-SubCell"/>
</dbReference>
<comment type="caution">
    <text evidence="12">The sequence shown here is derived from an EMBL/GenBank/DDBJ whole genome shotgun (WGS) entry which is preliminary data.</text>
</comment>
<dbReference type="PROSITE" id="PS00428">
    <property type="entry name" value="FTSW_RODA_SPOVE"/>
    <property type="match status" value="1"/>
</dbReference>
<gene>
    <name evidence="11 12" type="primary">rodA</name>
    <name evidence="12" type="ORF">HY912_05865</name>
</gene>
<protein>
    <recommendedName>
        <fullName evidence="11">Peptidoglycan glycosyltransferase RodA</fullName>
        <shortName evidence="11">PGT</shortName>
        <ecNumber evidence="11">2.4.99.28</ecNumber>
    </recommendedName>
    <alternativeName>
        <fullName evidence="11">Cell elongation protein RodA</fullName>
    </alternativeName>
    <alternativeName>
        <fullName evidence="11">Cell wall polymerase</fullName>
    </alternativeName>
    <alternativeName>
        <fullName evidence="11">Peptidoglycan polymerase</fullName>
        <shortName evidence="11">PG polymerase</shortName>
    </alternativeName>
</protein>
<feature type="transmembrane region" description="Helical" evidence="11">
    <location>
        <begin position="330"/>
        <end position="353"/>
    </location>
</feature>
<feature type="transmembrane region" description="Helical" evidence="11">
    <location>
        <begin position="266"/>
        <end position="289"/>
    </location>
</feature>
<dbReference type="Proteomes" id="UP000807825">
    <property type="component" value="Unassembled WGS sequence"/>
</dbReference>
<dbReference type="InterPro" id="IPR011923">
    <property type="entry name" value="RodA/MrdB"/>
</dbReference>
<keyword evidence="7 11" id="KW-0573">Peptidoglycan synthesis</keyword>
<keyword evidence="10 11" id="KW-0961">Cell wall biogenesis/degradation</keyword>
<feature type="transmembrane region" description="Helical" evidence="11">
    <location>
        <begin position="6"/>
        <end position="27"/>
    </location>
</feature>